<dbReference type="InterPro" id="IPR054103">
    <property type="entry name" value="CAND6-7_N"/>
</dbReference>
<dbReference type="PANTHER" id="PTHR21229">
    <property type="entry name" value="LUNG SEVEN TRANSMEMBRANE RECEPTOR"/>
    <property type="match status" value="1"/>
</dbReference>
<evidence type="ECO:0000256" key="2">
    <source>
        <dbReference type="SAM" id="SignalP"/>
    </source>
</evidence>
<dbReference type="Pfam" id="PF21904">
    <property type="entry name" value="CAND6-7_N"/>
    <property type="match status" value="1"/>
</dbReference>
<proteinExistence type="predicted"/>
<dbReference type="AlphaFoldDB" id="A0A9W7MQE7"/>
<evidence type="ECO:0000256" key="1">
    <source>
        <dbReference type="SAM" id="Phobius"/>
    </source>
</evidence>
<keyword evidence="1" id="KW-0472">Membrane</keyword>
<dbReference type="EMBL" id="BSYR01000058">
    <property type="protein sequence ID" value="GMJ10929.1"/>
    <property type="molecule type" value="Genomic_DNA"/>
</dbReference>
<dbReference type="GO" id="GO:0016020">
    <property type="term" value="C:membrane"/>
    <property type="evidence" value="ECO:0007669"/>
    <property type="project" value="InterPro"/>
</dbReference>
<keyword evidence="1" id="KW-1133">Transmembrane helix</keyword>
<keyword evidence="2" id="KW-0732">Signal</keyword>
<dbReference type="InterPro" id="IPR009637">
    <property type="entry name" value="GPR107/GPR108-like"/>
</dbReference>
<comment type="caution">
    <text evidence="4">The sequence shown here is derived from an EMBL/GenBank/DDBJ whole genome shotgun (WGS) entry which is preliminary data.</text>
</comment>
<evidence type="ECO:0000259" key="3">
    <source>
        <dbReference type="Pfam" id="PF21904"/>
    </source>
</evidence>
<name>A0A9W7MQE7_HIBTR</name>
<gene>
    <name evidence="4" type="ORF">HRI_004762100</name>
</gene>
<keyword evidence="5" id="KW-1185">Reference proteome</keyword>
<dbReference type="Proteomes" id="UP001165190">
    <property type="component" value="Unassembled WGS sequence"/>
</dbReference>
<feature type="domain" description="CAND6/7 N-terminal" evidence="3">
    <location>
        <begin position="30"/>
        <end position="154"/>
    </location>
</feature>
<dbReference type="GO" id="GO:0005794">
    <property type="term" value="C:Golgi apparatus"/>
    <property type="evidence" value="ECO:0007669"/>
    <property type="project" value="TreeGrafter"/>
</dbReference>
<sequence>MAIICRSVLLLLLTSLLFISFSFAEIRFADIRSDDRPIIPVDEFQFTHTGRLELNVSQVTLSNKNADLALSKAGFFLCTPDAWMYVLQQLVIGEITCALDSDLVNVVFDFRSLKGKSSCDAVFRVNDAERYTLVFANCLDRVNVSMTVRSEMYNFEGKQNRPDYLLSAVETILPGVYFLSPLVYLTLAGIWIYILYKILLAVS</sequence>
<dbReference type="PANTHER" id="PTHR21229:SF22">
    <property type="entry name" value="DBJ|BAA84809.1"/>
    <property type="match status" value="1"/>
</dbReference>
<dbReference type="OrthoDB" id="1739147at2759"/>
<feature type="transmembrane region" description="Helical" evidence="1">
    <location>
        <begin position="176"/>
        <end position="196"/>
    </location>
</feature>
<reference evidence="4" key="1">
    <citation type="submission" date="2023-05" db="EMBL/GenBank/DDBJ databases">
        <title>Genome and transcriptome analyses reveal genes involved in the formation of fine ridges on petal epidermal cells in Hibiscus trionum.</title>
        <authorList>
            <person name="Koshimizu S."/>
            <person name="Masuda S."/>
            <person name="Ishii T."/>
            <person name="Shirasu K."/>
            <person name="Hoshino A."/>
            <person name="Arita M."/>
        </authorList>
    </citation>
    <scope>NUCLEOTIDE SEQUENCE</scope>
    <source>
        <strain evidence="4">Hamamatsu line</strain>
    </source>
</reference>
<protein>
    <recommendedName>
        <fullName evidence="3">CAND6/7 N-terminal domain-containing protein</fullName>
    </recommendedName>
</protein>
<organism evidence="4 5">
    <name type="scientific">Hibiscus trionum</name>
    <name type="common">Flower of an hour</name>
    <dbReference type="NCBI Taxonomy" id="183268"/>
    <lineage>
        <taxon>Eukaryota</taxon>
        <taxon>Viridiplantae</taxon>
        <taxon>Streptophyta</taxon>
        <taxon>Embryophyta</taxon>
        <taxon>Tracheophyta</taxon>
        <taxon>Spermatophyta</taxon>
        <taxon>Magnoliopsida</taxon>
        <taxon>eudicotyledons</taxon>
        <taxon>Gunneridae</taxon>
        <taxon>Pentapetalae</taxon>
        <taxon>rosids</taxon>
        <taxon>malvids</taxon>
        <taxon>Malvales</taxon>
        <taxon>Malvaceae</taxon>
        <taxon>Malvoideae</taxon>
        <taxon>Hibiscus</taxon>
    </lineage>
</organism>
<evidence type="ECO:0000313" key="4">
    <source>
        <dbReference type="EMBL" id="GMJ10929.1"/>
    </source>
</evidence>
<feature type="signal peptide" evidence="2">
    <location>
        <begin position="1"/>
        <end position="24"/>
    </location>
</feature>
<feature type="chain" id="PRO_5040768764" description="CAND6/7 N-terminal domain-containing protein" evidence="2">
    <location>
        <begin position="25"/>
        <end position="203"/>
    </location>
</feature>
<accession>A0A9W7MQE7</accession>
<evidence type="ECO:0000313" key="5">
    <source>
        <dbReference type="Proteomes" id="UP001165190"/>
    </source>
</evidence>
<keyword evidence="1" id="KW-0812">Transmembrane</keyword>